<dbReference type="Proteomes" id="UP000010523">
    <property type="component" value="Unassembled WGS sequence"/>
</dbReference>
<feature type="binding site" evidence="6">
    <location>
        <position position="88"/>
    </location>
    <ligand>
        <name>Mg(2+)</name>
        <dbReference type="ChEBI" id="CHEBI:18420"/>
        <label>1</label>
        <note>catalytic</note>
    </ligand>
</feature>
<dbReference type="GO" id="GO:0007165">
    <property type="term" value="P:signal transduction"/>
    <property type="evidence" value="ECO:0007669"/>
    <property type="project" value="TreeGrafter"/>
</dbReference>
<dbReference type="SUPFAM" id="SSF56655">
    <property type="entry name" value="Carbohydrate phosphatase"/>
    <property type="match status" value="1"/>
</dbReference>
<dbReference type="FunFam" id="3.30.540.10:FF:000003">
    <property type="entry name" value="Inositol-1-monophosphatase"/>
    <property type="match status" value="1"/>
</dbReference>
<evidence type="ECO:0000256" key="6">
    <source>
        <dbReference type="PIRSR" id="PIRSR600760-2"/>
    </source>
</evidence>
<feature type="binding site" evidence="6">
    <location>
        <position position="214"/>
    </location>
    <ligand>
        <name>Mg(2+)</name>
        <dbReference type="ChEBI" id="CHEBI:18420"/>
        <label>1</label>
        <note>catalytic</note>
    </ligand>
</feature>
<protein>
    <recommendedName>
        <fullName evidence="7">Inositol-1-monophosphatase</fullName>
        <ecNumber evidence="7">3.1.3.25</ecNumber>
    </recommendedName>
</protein>
<evidence type="ECO:0000313" key="9">
    <source>
        <dbReference type="Proteomes" id="UP000010523"/>
    </source>
</evidence>
<evidence type="ECO:0000313" key="8">
    <source>
        <dbReference type="EMBL" id="EIJ78090.1"/>
    </source>
</evidence>
<feature type="binding site" evidence="6">
    <location>
        <position position="89"/>
    </location>
    <ligand>
        <name>Mg(2+)</name>
        <dbReference type="ChEBI" id="CHEBI:18420"/>
        <label>1</label>
        <note>catalytic</note>
    </ligand>
</feature>
<dbReference type="GO" id="GO:0008934">
    <property type="term" value="F:inositol monophosphate 1-phosphatase activity"/>
    <property type="evidence" value="ECO:0007669"/>
    <property type="project" value="InterPro"/>
</dbReference>
<dbReference type="GO" id="GO:0006020">
    <property type="term" value="P:inositol metabolic process"/>
    <property type="evidence" value="ECO:0007669"/>
    <property type="project" value="TreeGrafter"/>
</dbReference>
<dbReference type="PRINTS" id="PR00377">
    <property type="entry name" value="IMPHPHTASES"/>
</dbReference>
<dbReference type="OrthoDB" id="9772456at2"/>
<keyword evidence="9" id="KW-1185">Reference proteome</keyword>
<keyword evidence="5 6" id="KW-0460">Magnesium</keyword>
<comment type="similarity">
    <text evidence="7">Belongs to the inositol monophosphatase superfamily.</text>
</comment>
<proteinExistence type="inferred from homology"/>
<dbReference type="InterPro" id="IPR022337">
    <property type="entry name" value="Inositol_monophosphatase_SuhB"/>
</dbReference>
<dbReference type="CDD" id="cd01639">
    <property type="entry name" value="IMPase"/>
    <property type="match status" value="1"/>
</dbReference>
<dbReference type="PATRIC" id="fig|997296.3.peg.2321"/>
<keyword evidence="4 7" id="KW-0378">Hydrolase</keyword>
<dbReference type="EC" id="3.1.3.25" evidence="7"/>
<comment type="cofactor">
    <cofactor evidence="2 6 7">
        <name>Mg(2+)</name>
        <dbReference type="ChEBI" id="CHEBI:18420"/>
    </cofactor>
</comment>
<dbReference type="eggNOG" id="COG0483">
    <property type="taxonomic scope" value="Bacteria"/>
</dbReference>
<dbReference type="PANTHER" id="PTHR20854">
    <property type="entry name" value="INOSITOL MONOPHOSPHATASE"/>
    <property type="match status" value="1"/>
</dbReference>
<keyword evidence="3 6" id="KW-0479">Metal-binding</keyword>
<dbReference type="GO" id="GO:0046872">
    <property type="term" value="F:metal ion binding"/>
    <property type="evidence" value="ECO:0007669"/>
    <property type="project" value="UniProtKB-KW"/>
</dbReference>
<evidence type="ECO:0000256" key="1">
    <source>
        <dbReference type="ARBA" id="ARBA00001033"/>
    </source>
</evidence>
<evidence type="ECO:0000256" key="7">
    <source>
        <dbReference type="RuleBase" id="RU364068"/>
    </source>
</evidence>
<dbReference type="RefSeq" id="WP_004436302.1">
    <property type="nucleotide sequence ID" value="NZ_AFEU01000003.1"/>
</dbReference>
<dbReference type="PANTHER" id="PTHR20854:SF4">
    <property type="entry name" value="INOSITOL-1-MONOPHOSPHATASE-RELATED"/>
    <property type="match status" value="1"/>
</dbReference>
<evidence type="ECO:0000256" key="5">
    <source>
        <dbReference type="ARBA" id="ARBA00022842"/>
    </source>
</evidence>
<evidence type="ECO:0000256" key="4">
    <source>
        <dbReference type="ARBA" id="ARBA00022801"/>
    </source>
</evidence>
<organism evidence="8 9">
    <name type="scientific">Bacillus methanolicus PB1</name>
    <dbReference type="NCBI Taxonomy" id="997296"/>
    <lineage>
        <taxon>Bacteria</taxon>
        <taxon>Bacillati</taxon>
        <taxon>Bacillota</taxon>
        <taxon>Bacilli</taxon>
        <taxon>Bacillales</taxon>
        <taxon>Bacillaceae</taxon>
        <taxon>Bacillus</taxon>
    </lineage>
</organism>
<accession>I3DV19</accession>
<feature type="binding site" evidence="6">
    <location>
        <position position="70"/>
    </location>
    <ligand>
        <name>Mg(2+)</name>
        <dbReference type="ChEBI" id="CHEBI:18420"/>
        <label>1</label>
        <note>catalytic</note>
    </ligand>
</feature>
<feature type="binding site" evidence="6">
    <location>
        <position position="86"/>
    </location>
    <ligand>
        <name>Mg(2+)</name>
        <dbReference type="ChEBI" id="CHEBI:18420"/>
        <label>1</label>
        <note>catalytic</note>
    </ligand>
</feature>
<dbReference type="AlphaFoldDB" id="I3DV19"/>
<dbReference type="PRINTS" id="PR01959">
    <property type="entry name" value="SBIMPHPHTASE"/>
</dbReference>
<dbReference type="STRING" id="997296.PB1_11039"/>
<dbReference type="EMBL" id="AFEU01000003">
    <property type="protein sequence ID" value="EIJ78090.1"/>
    <property type="molecule type" value="Genomic_DNA"/>
</dbReference>
<comment type="caution">
    <text evidence="8">The sequence shown here is derived from an EMBL/GenBank/DDBJ whole genome shotgun (WGS) entry which is preliminary data.</text>
</comment>
<evidence type="ECO:0000256" key="2">
    <source>
        <dbReference type="ARBA" id="ARBA00001946"/>
    </source>
</evidence>
<name>I3DV19_BACMT</name>
<gene>
    <name evidence="8" type="ORF">PB1_11039</name>
</gene>
<dbReference type="InterPro" id="IPR000760">
    <property type="entry name" value="Inositol_monophosphatase-like"/>
</dbReference>
<dbReference type="InterPro" id="IPR033942">
    <property type="entry name" value="IMPase"/>
</dbReference>
<dbReference type="PROSITE" id="PS00629">
    <property type="entry name" value="IMP_1"/>
    <property type="match status" value="1"/>
</dbReference>
<evidence type="ECO:0000256" key="3">
    <source>
        <dbReference type="ARBA" id="ARBA00022723"/>
    </source>
</evidence>
<dbReference type="Gene3D" id="3.40.190.80">
    <property type="match status" value="1"/>
</dbReference>
<sequence>MQYEWNQILQHIKQWVKEAGEEQLRRQDQPVKINEKSAAIDLVTEMDIWTENFLLNKIRQHYPGHSILTEESGIHNGEEGYKWVIDPIDGTTNYAHGFPLFCISVAVQQNGDTVVGVVYVPALNELYEAVKGHGAFLNGRPIQVSSRKKLNQSVVTTGFPYDRATDPNNNVRHFVNVVTKVRDIRRTGSAAYDLCQVAAGRFDGYWELKLNPWDIEAGMLLVNEAKGRTRAVKQEKGYYVLAGNPHLFEILDGMIDE</sequence>
<dbReference type="Gene3D" id="3.30.540.10">
    <property type="entry name" value="Fructose-1,6-Bisphosphatase, subunit A, domain 1"/>
    <property type="match status" value="1"/>
</dbReference>
<reference evidence="8 9" key="1">
    <citation type="journal article" date="2012" name="Appl. Environ. Microbiol.">
        <title>Genome Sequence of Thermotolerant Bacillus methanolicus: Features and Regulation Related to Methylotrophy and Production of L-Lysine and L-Glutamate from Methanol.</title>
        <authorList>
            <person name="Heggeset T.M."/>
            <person name="Krog A."/>
            <person name="Balzer S."/>
            <person name="Wentzel A."/>
            <person name="Ellingsen T.E."/>
            <person name="Brautaset T."/>
        </authorList>
    </citation>
    <scope>NUCLEOTIDE SEQUENCE [LARGE SCALE GENOMIC DNA]</scope>
    <source>
        <strain evidence="8 9">PB1</strain>
    </source>
</reference>
<dbReference type="InterPro" id="IPR020583">
    <property type="entry name" value="Inositol_monoP_metal-BS"/>
</dbReference>
<comment type="catalytic activity">
    <reaction evidence="1 7">
        <text>a myo-inositol phosphate + H2O = myo-inositol + phosphate</text>
        <dbReference type="Rhea" id="RHEA:24056"/>
        <dbReference type="ChEBI" id="CHEBI:15377"/>
        <dbReference type="ChEBI" id="CHEBI:17268"/>
        <dbReference type="ChEBI" id="CHEBI:43474"/>
        <dbReference type="ChEBI" id="CHEBI:84139"/>
        <dbReference type="EC" id="3.1.3.25"/>
    </reaction>
</comment>
<dbReference type="Pfam" id="PF00459">
    <property type="entry name" value="Inositol_P"/>
    <property type="match status" value="1"/>
</dbReference>